<comment type="caution">
    <text evidence="6">The sequence shown here is derived from an EMBL/GenBank/DDBJ whole genome shotgun (WGS) entry which is preliminary data.</text>
</comment>
<dbReference type="SMART" id="SM00346">
    <property type="entry name" value="HTH_ICLR"/>
    <property type="match status" value="1"/>
</dbReference>
<evidence type="ECO:0000313" key="6">
    <source>
        <dbReference type="EMBL" id="SIT48848.1"/>
    </source>
</evidence>
<dbReference type="InterPro" id="IPR011991">
    <property type="entry name" value="ArsR-like_HTH"/>
</dbReference>
<dbReference type="PANTHER" id="PTHR30136">
    <property type="entry name" value="HELIX-TURN-HELIX TRANSCRIPTIONAL REGULATOR, ICLR FAMILY"/>
    <property type="match status" value="1"/>
</dbReference>
<dbReference type="GO" id="GO:0003700">
    <property type="term" value="F:DNA-binding transcription factor activity"/>
    <property type="evidence" value="ECO:0007669"/>
    <property type="project" value="TreeGrafter"/>
</dbReference>
<dbReference type="PROSITE" id="PS51078">
    <property type="entry name" value="ICLR_ED"/>
    <property type="match status" value="1"/>
</dbReference>
<dbReference type="SUPFAM" id="SSF46785">
    <property type="entry name" value="Winged helix' DNA-binding domain"/>
    <property type="match status" value="1"/>
</dbReference>
<dbReference type="InterPro" id="IPR050707">
    <property type="entry name" value="HTH_MetabolicPath_Reg"/>
</dbReference>
<evidence type="ECO:0000256" key="3">
    <source>
        <dbReference type="ARBA" id="ARBA00023163"/>
    </source>
</evidence>
<dbReference type="OrthoDB" id="8721254at2"/>
<keyword evidence="2" id="KW-0238">DNA-binding</keyword>
<keyword evidence="3" id="KW-0804">Transcription</keyword>
<protein>
    <submittedName>
        <fullName evidence="6">Transcriptional regulator, IclR family</fullName>
    </submittedName>
</protein>
<evidence type="ECO:0000259" key="4">
    <source>
        <dbReference type="PROSITE" id="PS51077"/>
    </source>
</evidence>
<accession>A0A1N7SN41</accession>
<evidence type="ECO:0000313" key="7">
    <source>
        <dbReference type="Proteomes" id="UP000195569"/>
    </source>
</evidence>
<evidence type="ECO:0000256" key="2">
    <source>
        <dbReference type="ARBA" id="ARBA00023125"/>
    </source>
</evidence>
<dbReference type="GO" id="GO:0045892">
    <property type="term" value="P:negative regulation of DNA-templated transcription"/>
    <property type="evidence" value="ECO:0007669"/>
    <property type="project" value="TreeGrafter"/>
</dbReference>
<dbReference type="Pfam" id="PF01614">
    <property type="entry name" value="IclR_C"/>
    <property type="match status" value="1"/>
</dbReference>
<dbReference type="InterPro" id="IPR029016">
    <property type="entry name" value="GAF-like_dom_sf"/>
</dbReference>
<dbReference type="Proteomes" id="UP000195569">
    <property type="component" value="Unassembled WGS sequence"/>
</dbReference>
<evidence type="ECO:0000259" key="5">
    <source>
        <dbReference type="PROSITE" id="PS51078"/>
    </source>
</evidence>
<gene>
    <name evidence="6" type="ORF">BN2476_650087</name>
</gene>
<dbReference type="SUPFAM" id="SSF55781">
    <property type="entry name" value="GAF domain-like"/>
    <property type="match status" value="1"/>
</dbReference>
<keyword evidence="7" id="KW-1185">Reference proteome</keyword>
<keyword evidence="1" id="KW-0805">Transcription regulation</keyword>
<dbReference type="InterPro" id="IPR014757">
    <property type="entry name" value="Tscrpt_reg_IclR_C"/>
</dbReference>
<dbReference type="InterPro" id="IPR005471">
    <property type="entry name" value="Tscrpt_reg_IclR_N"/>
</dbReference>
<dbReference type="GO" id="GO:0003677">
    <property type="term" value="F:DNA binding"/>
    <property type="evidence" value="ECO:0007669"/>
    <property type="project" value="UniProtKB-KW"/>
</dbReference>
<dbReference type="InterPro" id="IPR036390">
    <property type="entry name" value="WH_DNA-bd_sf"/>
</dbReference>
<sequence length="261" mass="27862">MATDRALGVLGLFSLEKPLWSADEIVRELGVSPSSAYRYLANLSELGLVASAGGGRYVLGPAIIQLDRQIQLTDPMLQVARPVMKDLIEFAPAGSVMLLCRAFGDSVLCVHQAMGKGPQPVVSYERGKPMIMFHGATSRIILAFQQTRPLQAIYERNEAEIKAAGLGQDWASFRAGLSKLRRAGFVVSRGEIDPGRVGIAAPILNEDGRAIGSLSYVIADSVADTGCVTRLSHVLMGGAREISLGMLAVGTATPDDRKRIA</sequence>
<dbReference type="InterPro" id="IPR036388">
    <property type="entry name" value="WH-like_DNA-bd_sf"/>
</dbReference>
<dbReference type="Gene3D" id="3.30.450.40">
    <property type="match status" value="1"/>
</dbReference>
<reference evidence="6" key="1">
    <citation type="submission" date="2016-12" db="EMBL/GenBank/DDBJ databases">
        <authorList>
            <person name="Moulin L."/>
        </authorList>
    </citation>
    <scope>NUCLEOTIDE SEQUENCE [LARGE SCALE GENOMIC DNA]</scope>
    <source>
        <strain evidence="6">STM 7183</strain>
    </source>
</reference>
<proteinExistence type="predicted"/>
<evidence type="ECO:0000256" key="1">
    <source>
        <dbReference type="ARBA" id="ARBA00023015"/>
    </source>
</evidence>
<dbReference type="EMBL" id="CYGY02000065">
    <property type="protein sequence ID" value="SIT48848.1"/>
    <property type="molecule type" value="Genomic_DNA"/>
</dbReference>
<organism evidence="6 7">
    <name type="scientific">Paraburkholderia piptadeniae</name>
    <dbReference type="NCBI Taxonomy" id="1701573"/>
    <lineage>
        <taxon>Bacteria</taxon>
        <taxon>Pseudomonadati</taxon>
        <taxon>Pseudomonadota</taxon>
        <taxon>Betaproteobacteria</taxon>
        <taxon>Burkholderiales</taxon>
        <taxon>Burkholderiaceae</taxon>
        <taxon>Paraburkholderia</taxon>
    </lineage>
</organism>
<dbReference type="Gene3D" id="1.10.10.10">
    <property type="entry name" value="Winged helix-like DNA-binding domain superfamily/Winged helix DNA-binding domain"/>
    <property type="match status" value="1"/>
</dbReference>
<name>A0A1N7SN41_9BURK</name>
<feature type="domain" description="IclR-ED" evidence="5">
    <location>
        <begin position="62"/>
        <end position="248"/>
    </location>
</feature>
<dbReference type="CDD" id="cd00090">
    <property type="entry name" value="HTH_ARSR"/>
    <property type="match status" value="1"/>
</dbReference>
<dbReference type="PROSITE" id="PS51077">
    <property type="entry name" value="HTH_ICLR"/>
    <property type="match status" value="1"/>
</dbReference>
<dbReference type="PANTHER" id="PTHR30136:SF24">
    <property type="entry name" value="HTH-TYPE TRANSCRIPTIONAL REPRESSOR ALLR"/>
    <property type="match status" value="1"/>
</dbReference>
<feature type="domain" description="HTH iclR-type" evidence="4">
    <location>
        <begin position="1"/>
        <end position="61"/>
    </location>
</feature>
<dbReference type="AlphaFoldDB" id="A0A1N7SN41"/>
<dbReference type="RefSeq" id="WP_087738152.1">
    <property type="nucleotide sequence ID" value="NZ_CYGY02000065.1"/>
</dbReference>
<dbReference type="Pfam" id="PF09339">
    <property type="entry name" value="HTH_IclR"/>
    <property type="match status" value="1"/>
</dbReference>